<evidence type="ECO:0000313" key="3">
    <source>
        <dbReference type="Proteomes" id="UP000053573"/>
    </source>
</evidence>
<reference evidence="3" key="1">
    <citation type="journal article" date="2015" name="PLoS Genet.">
        <title>The dynamic genome and transcriptome of the human fungal pathogen Blastomyces and close relative Emmonsia.</title>
        <authorList>
            <person name="Munoz J.F."/>
            <person name="Gauthier G.M."/>
            <person name="Desjardins C.A."/>
            <person name="Gallo J.E."/>
            <person name="Holder J."/>
            <person name="Sullivan T.D."/>
            <person name="Marty A.J."/>
            <person name="Carmen J.C."/>
            <person name="Chen Z."/>
            <person name="Ding L."/>
            <person name="Gujja S."/>
            <person name="Magrini V."/>
            <person name="Misas E."/>
            <person name="Mitreva M."/>
            <person name="Priest M."/>
            <person name="Saif S."/>
            <person name="Whiston E.A."/>
            <person name="Young S."/>
            <person name="Zeng Q."/>
            <person name="Goldman W.E."/>
            <person name="Mardis E.R."/>
            <person name="Taylor J.W."/>
            <person name="McEwen J.G."/>
            <person name="Clay O.K."/>
            <person name="Klein B.S."/>
            <person name="Cuomo C.A."/>
        </authorList>
    </citation>
    <scope>NUCLEOTIDE SEQUENCE [LARGE SCALE GENOMIC DNA]</scope>
    <source>
        <strain evidence="3">UAMH 139</strain>
    </source>
</reference>
<feature type="compositionally biased region" description="Basic residues" evidence="1">
    <location>
        <begin position="23"/>
        <end position="35"/>
    </location>
</feature>
<dbReference type="Proteomes" id="UP000053573">
    <property type="component" value="Unassembled WGS sequence"/>
</dbReference>
<organism evidence="2 3">
    <name type="scientific">Blastomyces silverae</name>
    <dbReference type="NCBI Taxonomy" id="2060906"/>
    <lineage>
        <taxon>Eukaryota</taxon>
        <taxon>Fungi</taxon>
        <taxon>Dikarya</taxon>
        <taxon>Ascomycota</taxon>
        <taxon>Pezizomycotina</taxon>
        <taxon>Eurotiomycetes</taxon>
        <taxon>Eurotiomycetidae</taxon>
        <taxon>Onygenales</taxon>
        <taxon>Ajellomycetaceae</taxon>
        <taxon>Blastomyces</taxon>
    </lineage>
</organism>
<comment type="caution">
    <text evidence="2">The sequence shown here is derived from an EMBL/GenBank/DDBJ whole genome shotgun (WGS) entry which is preliminary data.</text>
</comment>
<dbReference type="AlphaFoldDB" id="A0A0H1BR81"/>
<evidence type="ECO:0000313" key="2">
    <source>
        <dbReference type="EMBL" id="KLJ13633.1"/>
    </source>
</evidence>
<gene>
    <name evidence="2" type="ORF">EMPG_09391</name>
</gene>
<evidence type="ECO:0000256" key="1">
    <source>
        <dbReference type="SAM" id="MobiDB-lite"/>
    </source>
</evidence>
<dbReference type="EMBL" id="LDEV01000202">
    <property type="protein sequence ID" value="KLJ13633.1"/>
    <property type="molecule type" value="Genomic_DNA"/>
</dbReference>
<keyword evidence="3" id="KW-1185">Reference proteome</keyword>
<protein>
    <submittedName>
        <fullName evidence="2">Uncharacterized protein</fullName>
    </submittedName>
</protein>
<feature type="region of interest" description="Disordered" evidence="1">
    <location>
        <begin position="17"/>
        <end position="67"/>
    </location>
</feature>
<feature type="region of interest" description="Disordered" evidence="1">
    <location>
        <begin position="85"/>
        <end position="107"/>
    </location>
</feature>
<sequence>MLQGNFLSWNKSLSPERISRSGVQRRRGLPRHRQQRLRDQGPVFCWDERSAPGSRGERFKTETGRGGVGSMLRVAKRIRQTAIVSSPQSRLELASSGGGEQDESSTL</sequence>
<accession>A0A0H1BR81</accession>
<name>A0A0H1BR81_9EURO</name>
<feature type="compositionally biased region" description="Basic and acidic residues" evidence="1">
    <location>
        <begin position="46"/>
        <end position="63"/>
    </location>
</feature>
<proteinExistence type="predicted"/>